<protein>
    <submittedName>
        <fullName evidence="2">Uncharacterized protein</fullName>
    </submittedName>
</protein>
<reference evidence="2" key="1">
    <citation type="journal article" date="2019" name="Mitochondrial DNA Part B Resour">
        <title>The complete plastid genome and phylogenetic analysis of Gracilaria edulis.</title>
        <authorList>
            <person name="Liu T."/>
            <person name="Tang X."/>
            <person name="Jia X."/>
            <person name="Wu X."/>
            <person name="Huang M."/>
            <person name="Zeng J."/>
            <person name="Chen W."/>
        </authorList>
    </citation>
    <scope>NUCLEOTIDE SEQUENCE</scope>
</reference>
<evidence type="ECO:0000256" key="1">
    <source>
        <dbReference type="SAM" id="Phobius"/>
    </source>
</evidence>
<keyword evidence="2" id="KW-0934">Plastid</keyword>
<name>A0A6C0A9E2_9FLOR</name>
<organism evidence="2">
    <name type="scientific">Gracilaria edulis</name>
    <dbReference type="NCBI Taxonomy" id="172966"/>
    <lineage>
        <taxon>Eukaryota</taxon>
        <taxon>Rhodophyta</taxon>
        <taxon>Florideophyceae</taxon>
        <taxon>Rhodymeniophycidae</taxon>
        <taxon>Gracilariales</taxon>
        <taxon>Gracilariaceae</taxon>
        <taxon>Gracilaria</taxon>
    </lineage>
</organism>
<proteinExistence type="predicted"/>
<sequence length="191" mass="23970">MLIEYILFNYGLSNDQYYSYFVKNMSIISISIKTHISLYVKKKYLQQIINYYCWIFKEKYKLLLYDICWHLTLNKKIYAYLYYCIKRLLYTKDYLKRWRINSHIKLNKLTQKTFSLLIAFYESYNIFTSFNICVELYTLFSKIIYFWYKKICKKILKINLYNKYNRKLFFAFMFNIKKRLLFIIFLQQFNR</sequence>
<keyword evidence="1" id="KW-1133">Transmembrane helix</keyword>
<dbReference type="RefSeq" id="YP_009731949.1">
    <property type="nucleotide sequence ID" value="NC_046041.1"/>
</dbReference>
<dbReference type="GeneID" id="44151862"/>
<accession>A0A6C0A9E2</accession>
<feature type="transmembrane region" description="Helical" evidence="1">
    <location>
        <begin position="168"/>
        <end position="189"/>
    </location>
</feature>
<feature type="transmembrane region" description="Helical" evidence="1">
    <location>
        <begin position="126"/>
        <end position="148"/>
    </location>
</feature>
<geneLocation type="plastid" evidence="2"/>
<evidence type="ECO:0000313" key="2">
    <source>
        <dbReference type="EMBL" id="QHS70525.1"/>
    </source>
</evidence>
<gene>
    <name evidence="2" type="primary">ORF197</name>
</gene>
<keyword evidence="1" id="KW-0812">Transmembrane</keyword>
<dbReference type="AlphaFoldDB" id="A0A6C0A9E2"/>
<keyword evidence="1" id="KW-0472">Membrane</keyword>
<dbReference type="EMBL" id="MN053318">
    <property type="protein sequence ID" value="QHS70525.1"/>
    <property type="molecule type" value="Genomic_DNA"/>
</dbReference>